<comment type="caution">
    <text evidence="5">The sequence shown here is derived from an EMBL/GenBank/DDBJ whole genome shotgun (WGS) entry which is preliminary data.</text>
</comment>
<sequence>MTCLTQHEALVVEEIDAATWNAPQPLRDHFALVLIRRGSGTYLPHGHNLPYQPGTLLLLGPADCYHFAIDQPTRFGQLRFTEAYLASLTATGPHAAAWQQLRDVGQHTALGPAGYFAQGAAEPQLSALLTILFTEYGHRPAGHAALASSLMGAVLSFVGRQLAPPLPVRRGAPSYAASVVQRLLAYIRHHIAEPDRLRVEELASAFAYSPSHLSELFRQETGESLRQYIVRYRLWLAESRLELSTLPISQIADELGFVDVCHLNKLFKKRYRLTPTAYRRQLVGGTPHHPTPAYALR</sequence>
<dbReference type="AlphaFoldDB" id="A0A7K1TCC2"/>
<proteinExistence type="predicted"/>
<dbReference type="InterPro" id="IPR009057">
    <property type="entry name" value="Homeodomain-like_sf"/>
</dbReference>
<dbReference type="InterPro" id="IPR050204">
    <property type="entry name" value="AraC_XylS_family_regulators"/>
</dbReference>
<dbReference type="SUPFAM" id="SSF46689">
    <property type="entry name" value="Homeodomain-like"/>
    <property type="match status" value="2"/>
</dbReference>
<dbReference type="PROSITE" id="PS01124">
    <property type="entry name" value="HTH_ARAC_FAMILY_2"/>
    <property type="match status" value="1"/>
</dbReference>
<evidence type="ECO:0000259" key="4">
    <source>
        <dbReference type="PROSITE" id="PS01124"/>
    </source>
</evidence>
<keyword evidence="3" id="KW-0804">Transcription</keyword>
<dbReference type="SMART" id="SM00342">
    <property type="entry name" value="HTH_ARAC"/>
    <property type="match status" value="1"/>
</dbReference>
<feature type="domain" description="HTH araC/xylS-type" evidence="4">
    <location>
        <begin position="181"/>
        <end position="281"/>
    </location>
</feature>
<dbReference type="Pfam" id="PF12833">
    <property type="entry name" value="HTH_18"/>
    <property type="match status" value="1"/>
</dbReference>
<reference evidence="5 6" key="1">
    <citation type="submission" date="2019-12" db="EMBL/GenBank/DDBJ databases">
        <title>Hymenobacter sp. HMF4947 Genome sequencing and assembly.</title>
        <authorList>
            <person name="Kang H."/>
            <person name="Cha I."/>
            <person name="Kim H."/>
            <person name="Joh K."/>
        </authorList>
    </citation>
    <scope>NUCLEOTIDE SEQUENCE [LARGE SCALE GENOMIC DNA]</scope>
    <source>
        <strain evidence="5 6">HMF4947</strain>
    </source>
</reference>
<dbReference type="Proteomes" id="UP000441336">
    <property type="component" value="Unassembled WGS sequence"/>
</dbReference>
<protein>
    <submittedName>
        <fullName evidence="5">Helix-turn-helix domain-containing protein</fullName>
    </submittedName>
</protein>
<dbReference type="PROSITE" id="PS00041">
    <property type="entry name" value="HTH_ARAC_FAMILY_1"/>
    <property type="match status" value="1"/>
</dbReference>
<keyword evidence="6" id="KW-1185">Reference proteome</keyword>
<evidence type="ECO:0000256" key="1">
    <source>
        <dbReference type="ARBA" id="ARBA00023015"/>
    </source>
</evidence>
<keyword evidence="1" id="KW-0805">Transcription regulation</keyword>
<dbReference type="GO" id="GO:0003700">
    <property type="term" value="F:DNA-binding transcription factor activity"/>
    <property type="evidence" value="ECO:0007669"/>
    <property type="project" value="InterPro"/>
</dbReference>
<gene>
    <name evidence="5" type="ORF">GO988_06770</name>
</gene>
<dbReference type="GO" id="GO:0043565">
    <property type="term" value="F:sequence-specific DNA binding"/>
    <property type="evidence" value="ECO:0007669"/>
    <property type="project" value="InterPro"/>
</dbReference>
<dbReference type="InterPro" id="IPR018062">
    <property type="entry name" value="HTH_AraC-typ_CS"/>
</dbReference>
<name>A0A7K1TCC2_9BACT</name>
<evidence type="ECO:0000313" key="5">
    <source>
        <dbReference type="EMBL" id="MVN76023.1"/>
    </source>
</evidence>
<organism evidence="5 6">
    <name type="scientific">Hymenobacter ginkgonis</name>
    <dbReference type="NCBI Taxonomy" id="2682976"/>
    <lineage>
        <taxon>Bacteria</taxon>
        <taxon>Pseudomonadati</taxon>
        <taxon>Bacteroidota</taxon>
        <taxon>Cytophagia</taxon>
        <taxon>Cytophagales</taxon>
        <taxon>Hymenobacteraceae</taxon>
        <taxon>Hymenobacter</taxon>
    </lineage>
</organism>
<dbReference type="Gene3D" id="1.10.10.60">
    <property type="entry name" value="Homeodomain-like"/>
    <property type="match status" value="2"/>
</dbReference>
<dbReference type="PANTHER" id="PTHR46796">
    <property type="entry name" value="HTH-TYPE TRANSCRIPTIONAL ACTIVATOR RHAS-RELATED"/>
    <property type="match status" value="1"/>
</dbReference>
<dbReference type="RefSeq" id="WP_157563434.1">
    <property type="nucleotide sequence ID" value="NZ_WQKZ01000002.1"/>
</dbReference>
<evidence type="ECO:0000256" key="3">
    <source>
        <dbReference type="ARBA" id="ARBA00023163"/>
    </source>
</evidence>
<evidence type="ECO:0000313" key="6">
    <source>
        <dbReference type="Proteomes" id="UP000441336"/>
    </source>
</evidence>
<dbReference type="PANTHER" id="PTHR46796:SF6">
    <property type="entry name" value="ARAC SUBFAMILY"/>
    <property type="match status" value="1"/>
</dbReference>
<dbReference type="EMBL" id="WQKZ01000002">
    <property type="protein sequence ID" value="MVN76023.1"/>
    <property type="molecule type" value="Genomic_DNA"/>
</dbReference>
<keyword evidence="2" id="KW-0238">DNA-binding</keyword>
<accession>A0A7K1TCC2</accession>
<dbReference type="InterPro" id="IPR018060">
    <property type="entry name" value="HTH_AraC"/>
</dbReference>
<evidence type="ECO:0000256" key="2">
    <source>
        <dbReference type="ARBA" id="ARBA00023125"/>
    </source>
</evidence>